<organism evidence="1 2">
    <name type="scientific">Triticum urartu</name>
    <name type="common">Red wild einkorn</name>
    <name type="synonym">Crithodium urartu</name>
    <dbReference type="NCBI Taxonomy" id="4572"/>
    <lineage>
        <taxon>Eukaryota</taxon>
        <taxon>Viridiplantae</taxon>
        <taxon>Streptophyta</taxon>
        <taxon>Embryophyta</taxon>
        <taxon>Tracheophyta</taxon>
        <taxon>Spermatophyta</taxon>
        <taxon>Magnoliopsida</taxon>
        <taxon>Liliopsida</taxon>
        <taxon>Poales</taxon>
        <taxon>Poaceae</taxon>
        <taxon>BOP clade</taxon>
        <taxon>Pooideae</taxon>
        <taxon>Triticodae</taxon>
        <taxon>Triticeae</taxon>
        <taxon>Triticinae</taxon>
        <taxon>Triticum</taxon>
    </lineage>
</organism>
<name>A0A8R7PD19_TRIUA</name>
<proteinExistence type="predicted"/>
<accession>A0A8R7PD19</accession>
<keyword evidence="2" id="KW-1185">Reference proteome</keyword>
<reference evidence="1" key="3">
    <citation type="submission" date="2022-06" db="UniProtKB">
        <authorList>
            <consortium name="EnsemblPlants"/>
        </authorList>
    </citation>
    <scope>IDENTIFICATION</scope>
</reference>
<dbReference type="Gramene" id="TuG1812G0200002317.01.T01">
    <property type="protein sequence ID" value="TuG1812G0200002317.01.T01.cds467933"/>
    <property type="gene ID" value="TuG1812G0200002317.01"/>
</dbReference>
<evidence type="ECO:0000313" key="1">
    <source>
        <dbReference type="EnsemblPlants" id="TuG1812G0200002317.01.T01.cds467933"/>
    </source>
</evidence>
<dbReference type="EnsemblPlants" id="TuG1812G0200002317.01.T01">
    <property type="protein sequence ID" value="TuG1812G0200002317.01.T01.cds467933"/>
    <property type="gene ID" value="TuG1812G0200002317.01"/>
</dbReference>
<evidence type="ECO:0000313" key="2">
    <source>
        <dbReference type="Proteomes" id="UP000015106"/>
    </source>
</evidence>
<reference evidence="1" key="2">
    <citation type="submission" date="2018-03" db="EMBL/GenBank/DDBJ databases">
        <title>The Triticum urartu genome reveals the dynamic nature of wheat genome evolution.</title>
        <authorList>
            <person name="Ling H."/>
            <person name="Ma B."/>
            <person name="Shi X."/>
            <person name="Liu H."/>
            <person name="Dong L."/>
            <person name="Sun H."/>
            <person name="Cao Y."/>
            <person name="Gao Q."/>
            <person name="Zheng S."/>
            <person name="Li Y."/>
            <person name="Yu Y."/>
            <person name="Du H."/>
            <person name="Qi M."/>
            <person name="Li Y."/>
            <person name="Yu H."/>
            <person name="Cui Y."/>
            <person name="Wang N."/>
            <person name="Chen C."/>
            <person name="Wu H."/>
            <person name="Zhao Y."/>
            <person name="Zhang J."/>
            <person name="Li Y."/>
            <person name="Zhou W."/>
            <person name="Zhang B."/>
            <person name="Hu W."/>
            <person name="Eijk M."/>
            <person name="Tang J."/>
            <person name="Witsenboer H."/>
            <person name="Zhao S."/>
            <person name="Li Z."/>
            <person name="Zhang A."/>
            <person name="Wang D."/>
            <person name="Liang C."/>
        </authorList>
    </citation>
    <scope>NUCLEOTIDE SEQUENCE [LARGE SCALE GENOMIC DNA]</scope>
    <source>
        <strain evidence="1">cv. G1812</strain>
    </source>
</reference>
<reference evidence="2" key="1">
    <citation type="journal article" date="2013" name="Nature">
        <title>Draft genome of the wheat A-genome progenitor Triticum urartu.</title>
        <authorList>
            <person name="Ling H.Q."/>
            <person name="Zhao S."/>
            <person name="Liu D."/>
            <person name="Wang J."/>
            <person name="Sun H."/>
            <person name="Zhang C."/>
            <person name="Fan H."/>
            <person name="Li D."/>
            <person name="Dong L."/>
            <person name="Tao Y."/>
            <person name="Gao C."/>
            <person name="Wu H."/>
            <person name="Li Y."/>
            <person name="Cui Y."/>
            <person name="Guo X."/>
            <person name="Zheng S."/>
            <person name="Wang B."/>
            <person name="Yu K."/>
            <person name="Liang Q."/>
            <person name="Yang W."/>
            <person name="Lou X."/>
            <person name="Chen J."/>
            <person name="Feng M."/>
            <person name="Jian J."/>
            <person name="Zhang X."/>
            <person name="Luo G."/>
            <person name="Jiang Y."/>
            <person name="Liu J."/>
            <person name="Wang Z."/>
            <person name="Sha Y."/>
            <person name="Zhang B."/>
            <person name="Wu H."/>
            <person name="Tang D."/>
            <person name="Shen Q."/>
            <person name="Xue P."/>
            <person name="Zou S."/>
            <person name="Wang X."/>
            <person name="Liu X."/>
            <person name="Wang F."/>
            <person name="Yang Y."/>
            <person name="An X."/>
            <person name="Dong Z."/>
            <person name="Zhang K."/>
            <person name="Zhang X."/>
            <person name="Luo M.C."/>
            <person name="Dvorak J."/>
            <person name="Tong Y."/>
            <person name="Wang J."/>
            <person name="Yang H."/>
            <person name="Li Z."/>
            <person name="Wang D."/>
            <person name="Zhang A."/>
            <person name="Wang J."/>
        </authorList>
    </citation>
    <scope>NUCLEOTIDE SEQUENCE</scope>
    <source>
        <strain evidence="2">cv. G1812</strain>
    </source>
</reference>
<protein>
    <submittedName>
        <fullName evidence="1">Uncharacterized protein</fullName>
    </submittedName>
</protein>
<sequence length="52" mass="5948">MFLYLGYKIIISVQRVKIVLAQLVKSSQFYYICCDKNGSRLVNPSSTSSTRK</sequence>
<dbReference type="Proteomes" id="UP000015106">
    <property type="component" value="Chromosome 2"/>
</dbReference>
<dbReference type="AlphaFoldDB" id="A0A8R7PD19"/>